<dbReference type="GO" id="GO:0047372">
    <property type="term" value="F:monoacylglycerol lipase activity"/>
    <property type="evidence" value="ECO:0007669"/>
    <property type="project" value="TreeGrafter"/>
</dbReference>
<dbReference type="AlphaFoldDB" id="A0A9D7HN08"/>
<dbReference type="InterPro" id="IPR050960">
    <property type="entry name" value="AB_hydrolase_4_sf"/>
</dbReference>
<evidence type="ECO:0000256" key="2">
    <source>
        <dbReference type="PIRSR" id="PIRSR005211-1"/>
    </source>
</evidence>
<reference evidence="4" key="1">
    <citation type="submission" date="2020-10" db="EMBL/GenBank/DDBJ databases">
        <title>Connecting structure to function with the recovery of over 1000 high-quality activated sludge metagenome-assembled genomes encoding full-length rRNA genes using long-read sequencing.</title>
        <authorList>
            <person name="Singleton C.M."/>
            <person name="Petriglieri F."/>
            <person name="Kristensen J.M."/>
            <person name="Kirkegaard R.H."/>
            <person name="Michaelsen T.Y."/>
            <person name="Andersen M.H."/>
            <person name="Karst S.M."/>
            <person name="Dueholm M.S."/>
            <person name="Nielsen P.H."/>
            <person name="Albertsen M."/>
        </authorList>
    </citation>
    <scope>NUCLEOTIDE SEQUENCE</scope>
    <source>
        <strain evidence="4">Bjer_18-Q3-R1-45_BAT3C.347</strain>
    </source>
</reference>
<evidence type="ECO:0000259" key="3">
    <source>
        <dbReference type="Pfam" id="PF00561"/>
    </source>
</evidence>
<gene>
    <name evidence="4" type="ORF">IPH26_15690</name>
</gene>
<evidence type="ECO:0000313" key="5">
    <source>
        <dbReference type="Proteomes" id="UP000807785"/>
    </source>
</evidence>
<feature type="active site" description="Charge relay system" evidence="2">
    <location>
        <position position="137"/>
    </location>
</feature>
<feature type="domain" description="AB hydrolase-1" evidence="3">
    <location>
        <begin position="57"/>
        <end position="295"/>
    </location>
</feature>
<keyword evidence="4" id="KW-0378">Hydrolase</keyword>
<feature type="active site" description="Charge relay system" evidence="2">
    <location>
        <position position="292"/>
    </location>
</feature>
<comment type="caution">
    <text evidence="4">The sequence shown here is derived from an EMBL/GenBank/DDBJ whole genome shotgun (WGS) entry which is preliminary data.</text>
</comment>
<accession>A0A9D7HN08</accession>
<name>A0A9D7HN08_9PROT</name>
<dbReference type="SUPFAM" id="SSF53474">
    <property type="entry name" value="alpha/beta-Hydrolases"/>
    <property type="match status" value="1"/>
</dbReference>
<dbReference type="InterPro" id="IPR029058">
    <property type="entry name" value="AB_hydrolase_fold"/>
</dbReference>
<dbReference type="PIRSF" id="PIRSF005211">
    <property type="entry name" value="Ab_hydro_YheT"/>
    <property type="match status" value="1"/>
</dbReference>
<dbReference type="Gene3D" id="3.40.50.1820">
    <property type="entry name" value="alpha/beta hydrolase"/>
    <property type="match status" value="1"/>
</dbReference>
<evidence type="ECO:0000313" key="4">
    <source>
        <dbReference type="EMBL" id="MBK6974318.1"/>
    </source>
</evidence>
<protein>
    <submittedName>
        <fullName evidence="4">Hydrolase</fullName>
    </submittedName>
</protein>
<dbReference type="EMBL" id="JADJEV010000004">
    <property type="protein sequence ID" value="MBK6974318.1"/>
    <property type="molecule type" value="Genomic_DNA"/>
</dbReference>
<proteinExistence type="inferred from homology"/>
<dbReference type="InterPro" id="IPR012020">
    <property type="entry name" value="ABHD4"/>
</dbReference>
<evidence type="ECO:0000256" key="1">
    <source>
        <dbReference type="ARBA" id="ARBA00010884"/>
    </source>
</evidence>
<dbReference type="NCBIfam" id="NF008218">
    <property type="entry name" value="PRK10985.1"/>
    <property type="match status" value="1"/>
</dbReference>
<comment type="similarity">
    <text evidence="1">Belongs to the AB hydrolase superfamily. AB hydrolase 4 family.</text>
</comment>
<dbReference type="Proteomes" id="UP000807785">
    <property type="component" value="Unassembled WGS sequence"/>
</dbReference>
<dbReference type="InterPro" id="IPR000073">
    <property type="entry name" value="AB_hydrolase_1"/>
</dbReference>
<dbReference type="PANTHER" id="PTHR10794:SF94">
    <property type="entry name" value="ESTERASE YHET-RELATED"/>
    <property type="match status" value="1"/>
</dbReference>
<dbReference type="PANTHER" id="PTHR10794">
    <property type="entry name" value="ABHYDROLASE DOMAIN-CONTAINING PROTEIN"/>
    <property type="match status" value="1"/>
</dbReference>
<dbReference type="Pfam" id="PF00561">
    <property type="entry name" value="Abhydrolase_1"/>
    <property type="match status" value="1"/>
</dbReference>
<dbReference type="GO" id="GO:0034338">
    <property type="term" value="F:short-chain carboxylesterase activity"/>
    <property type="evidence" value="ECO:0007669"/>
    <property type="project" value="TreeGrafter"/>
</dbReference>
<feature type="active site" description="Charge relay system" evidence="2">
    <location>
        <position position="264"/>
    </location>
</feature>
<sequence length="332" mass="36921">MTHPKYRAPAWLANPHAQTIWPRALMGLLPDYRRERWDTPDGDFIDLDWVDGPPDTPLLVLFHGLEGSSGSHYSRSIMRAVKAHGWHGVVPHFRGCSGEPNRLPRAYHSGDSDEIDWVLRRLHALDPHRPLYAVGISLGGNALAKWAGERREDAAGVVRAIAAVCAPLDLAVAGRTLERGFNRVYSAYFLRSMRSGALAKLARFPGIAERQRILRARTLYEFDDAVTAPLHGFRGADDYWRRASAKPHLPGIRAPALLLNARNDPFLPDRALPAANQVSRFVVPEFPAHGGHVGFVSGRFPGQLDWLPRRLIAFFEQIEAAARPVRGVRGEG</sequence>
<organism evidence="4 5">
    <name type="scientific">Candidatus Methylophosphatis roskildensis</name>
    <dbReference type="NCBI Taxonomy" id="2899263"/>
    <lineage>
        <taxon>Bacteria</taxon>
        <taxon>Pseudomonadati</taxon>
        <taxon>Pseudomonadota</taxon>
        <taxon>Betaproteobacteria</taxon>
        <taxon>Nitrosomonadales</taxon>
        <taxon>Sterolibacteriaceae</taxon>
        <taxon>Candidatus Methylophosphatis</taxon>
    </lineage>
</organism>